<feature type="transmembrane region" description="Helical" evidence="14">
    <location>
        <begin position="49"/>
        <end position="72"/>
    </location>
</feature>
<dbReference type="EMBL" id="OCNF01000011">
    <property type="protein sequence ID" value="SOD68932.1"/>
    <property type="molecule type" value="Genomic_DNA"/>
</dbReference>
<comment type="subcellular location">
    <subcellularLocation>
        <location evidence="1 14">Cell membrane</location>
        <topology evidence="1 14">Multi-pass membrane protein</topology>
    </subcellularLocation>
</comment>
<comment type="function">
    <text evidence="14 15">Catalyzes the oxidation of protoporphyrinogen IX to protoporphyrin IX.</text>
</comment>
<keyword evidence="12 14" id="KW-0472">Membrane</keyword>
<comment type="catalytic activity">
    <reaction evidence="13 14 15">
        <text>protoporphyrinogen IX + 3 A = protoporphyrin IX + 3 AH2</text>
        <dbReference type="Rhea" id="RHEA:62000"/>
        <dbReference type="ChEBI" id="CHEBI:13193"/>
        <dbReference type="ChEBI" id="CHEBI:17499"/>
        <dbReference type="ChEBI" id="CHEBI:57306"/>
        <dbReference type="ChEBI" id="CHEBI:57307"/>
    </reaction>
</comment>
<keyword evidence="9 14" id="KW-1133">Transmembrane helix</keyword>
<accession>A0A286EDF0</accession>
<dbReference type="EC" id="1.3.99.-" evidence="14 15"/>
<dbReference type="RefSeq" id="WP_097114487.1">
    <property type="nucleotide sequence ID" value="NZ_CP083931.1"/>
</dbReference>
<dbReference type="HAMAP" id="MF_02239">
    <property type="entry name" value="HemJ"/>
    <property type="match status" value="1"/>
</dbReference>
<dbReference type="AlphaFoldDB" id="A0A286EDF0"/>
<dbReference type="GO" id="GO:0046872">
    <property type="term" value="F:metal ion binding"/>
    <property type="evidence" value="ECO:0007669"/>
    <property type="project" value="UniProtKB-UniRule"/>
</dbReference>
<evidence type="ECO:0000256" key="14">
    <source>
        <dbReference type="HAMAP-Rule" id="MF_02239"/>
    </source>
</evidence>
<evidence type="ECO:0000256" key="12">
    <source>
        <dbReference type="ARBA" id="ARBA00023136"/>
    </source>
</evidence>
<feature type="transmembrane region" description="Helical" evidence="14">
    <location>
        <begin position="6"/>
        <end position="28"/>
    </location>
</feature>
<keyword evidence="11 14" id="KW-0408">Iron</keyword>
<evidence type="ECO:0000256" key="10">
    <source>
        <dbReference type="ARBA" id="ARBA00023002"/>
    </source>
</evidence>
<evidence type="ECO:0000256" key="9">
    <source>
        <dbReference type="ARBA" id="ARBA00022989"/>
    </source>
</evidence>
<evidence type="ECO:0000256" key="15">
    <source>
        <dbReference type="PIRNR" id="PIRNR004638"/>
    </source>
</evidence>
<comment type="pathway">
    <text evidence="2 14 15">Porphyrin-containing compound metabolism; protoporphyrin-IX biosynthesis; protoporphyrin-IX from protoporphyrinogen-IX: step 1/1.</text>
</comment>
<organism evidence="16 17">
    <name type="scientific">Alysiella filiformis DSM 16848</name>
    <dbReference type="NCBI Taxonomy" id="1120981"/>
    <lineage>
        <taxon>Bacteria</taxon>
        <taxon>Pseudomonadati</taxon>
        <taxon>Pseudomonadota</taxon>
        <taxon>Betaproteobacteria</taxon>
        <taxon>Neisseriales</taxon>
        <taxon>Neisseriaceae</taxon>
        <taxon>Alysiella</taxon>
    </lineage>
</organism>
<protein>
    <recommendedName>
        <fullName evidence="4 14">Protoporphyrinogen IX oxidase</fullName>
        <shortName evidence="14">PPO</shortName>
        <ecNumber evidence="14 15">1.3.99.-</ecNumber>
    </recommendedName>
</protein>
<comment type="cofactor">
    <cofactor evidence="14 15">
        <name>heme b</name>
        <dbReference type="ChEBI" id="CHEBI:60344"/>
    </cofactor>
    <text evidence="14 15">Binds 1 heme b (iron(II)-protoporphyrin IX) group per subunit.</text>
</comment>
<dbReference type="UniPathway" id="UPA00251">
    <property type="reaction ID" value="UER00324"/>
</dbReference>
<feature type="binding site" description="axial binding residue" evidence="14">
    <location>
        <position position="82"/>
    </location>
    <ligand>
        <name>heme</name>
        <dbReference type="ChEBI" id="CHEBI:30413"/>
    </ligand>
    <ligandPart>
        <name>Fe</name>
        <dbReference type="ChEBI" id="CHEBI:18248"/>
    </ligandPart>
</feature>
<evidence type="ECO:0000256" key="3">
    <source>
        <dbReference type="ARBA" id="ARBA00006501"/>
    </source>
</evidence>
<dbReference type="InterPro" id="IPR005265">
    <property type="entry name" value="HemJ-like"/>
</dbReference>
<feature type="transmembrane region" description="Helical" evidence="14">
    <location>
        <begin position="117"/>
        <end position="135"/>
    </location>
</feature>
<evidence type="ECO:0000256" key="6">
    <source>
        <dbReference type="ARBA" id="ARBA00022617"/>
    </source>
</evidence>
<feature type="transmembrane region" description="Helical" evidence="14">
    <location>
        <begin position="78"/>
        <end position="96"/>
    </location>
</feature>
<dbReference type="GO" id="GO:0070818">
    <property type="term" value="F:protoporphyrinogen oxidase activity"/>
    <property type="evidence" value="ECO:0007669"/>
    <property type="project" value="UniProtKB-UniRule"/>
</dbReference>
<dbReference type="Pfam" id="PF03653">
    <property type="entry name" value="UPF0093"/>
    <property type="match status" value="1"/>
</dbReference>
<gene>
    <name evidence="16" type="ORF">SAMN02746062_01459</name>
</gene>
<dbReference type="GO" id="GO:0005886">
    <property type="term" value="C:plasma membrane"/>
    <property type="evidence" value="ECO:0007669"/>
    <property type="project" value="UniProtKB-SubCell"/>
</dbReference>
<sequence>MYLWLKLFHIFFIVAWFAGLFYLPRLFVNLAMAAQPAEYARLLQMAEKLFKFMQPWAVGSLACGLALLITQFGFQAGWAHGKLLIGLILLAYHIYCGKLLGDFRHNRNIRSHKWYRVFNELPVFALLFALYLVIFKPF</sequence>
<keyword evidence="8 14" id="KW-0479">Metal-binding</keyword>
<reference evidence="16 17" key="1">
    <citation type="submission" date="2017-09" db="EMBL/GenBank/DDBJ databases">
        <authorList>
            <person name="Ehlers B."/>
            <person name="Leendertz F.H."/>
        </authorList>
    </citation>
    <scope>NUCLEOTIDE SEQUENCE [LARGE SCALE GENOMIC DNA]</scope>
    <source>
        <strain evidence="16 17">DSM 16848</strain>
    </source>
</reference>
<evidence type="ECO:0000256" key="13">
    <source>
        <dbReference type="ARBA" id="ARBA00048390"/>
    </source>
</evidence>
<name>A0A286EDF0_9NEIS</name>
<dbReference type="Proteomes" id="UP000219669">
    <property type="component" value="Unassembled WGS sequence"/>
</dbReference>
<keyword evidence="5 14" id="KW-1003">Cell membrane</keyword>
<keyword evidence="17" id="KW-1185">Reference proteome</keyword>
<dbReference type="PANTHER" id="PTHR40255:SF1">
    <property type="entry name" value="PROTOPORPHYRINOGEN IX OXIDASE"/>
    <property type="match status" value="1"/>
</dbReference>
<dbReference type="OrthoDB" id="9800824at2"/>
<evidence type="ECO:0000256" key="11">
    <source>
        <dbReference type="ARBA" id="ARBA00023004"/>
    </source>
</evidence>
<evidence type="ECO:0000256" key="1">
    <source>
        <dbReference type="ARBA" id="ARBA00004651"/>
    </source>
</evidence>
<evidence type="ECO:0000256" key="7">
    <source>
        <dbReference type="ARBA" id="ARBA00022692"/>
    </source>
</evidence>
<comment type="similarity">
    <text evidence="3 14 15">Belongs to the HemJ family.</text>
</comment>
<keyword evidence="6 14" id="KW-0349">Heme</keyword>
<evidence type="ECO:0000313" key="17">
    <source>
        <dbReference type="Proteomes" id="UP000219669"/>
    </source>
</evidence>
<proteinExistence type="inferred from homology"/>
<evidence type="ECO:0000256" key="2">
    <source>
        <dbReference type="ARBA" id="ARBA00005073"/>
    </source>
</evidence>
<keyword evidence="7 14" id="KW-0812">Transmembrane</keyword>
<dbReference type="PIRSF" id="PIRSF004638">
    <property type="entry name" value="UCP004638"/>
    <property type="match status" value="1"/>
</dbReference>
<evidence type="ECO:0000256" key="8">
    <source>
        <dbReference type="ARBA" id="ARBA00022723"/>
    </source>
</evidence>
<feature type="binding site" description="axial binding residue" evidence="14">
    <location>
        <position position="9"/>
    </location>
    <ligand>
        <name>heme</name>
        <dbReference type="ChEBI" id="CHEBI:30413"/>
    </ligand>
    <ligandPart>
        <name>Fe</name>
        <dbReference type="ChEBI" id="CHEBI:18248"/>
    </ligandPart>
</feature>
<keyword evidence="10 14" id="KW-0560">Oxidoreductase</keyword>
<dbReference type="GO" id="GO:0006782">
    <property type="term" value="P:protoporphyrinogen IX biosynthetic process"/>
    <property type="evidence" value="ECO:0007669"/>
    <property type="project" value="UniProtKB-UniRule"/>
</dbReference>
<evidence type="ECO:0000256" key="4">
    <source>
        <dbReference type="ARBA" id="ARBA00017504"/>
    </source>
</evidence>
<dbReference type="PANTHER" id="PTHR40255">
    <property type="entry name" value="UPF0093 MEMBRANE PROTEIN SLR1790"/>
    <property type="match status" value="1"/>
</dbReference>
<evidence type="ECO:0000313" key="16">
    <source>
        <dbReference type="EMBL" id="SOD68932.1"/>
    </source>
</evidence>
<comment type="subunit">
    <text evidence="14">Homodimer.</text>
</comment>
<evidence type="ECO:0000256" key="5">
    <source>
        <dbReference type="ARBA" id="ARBA00022475"/>
    </source>
</evidence>